<organism evidence="1 2">
    <name type="scientific">Euphydryas editha</name>
    <name type="common">Edith's checkerspot</name>
    <dbReference type="NCBI Taxonomy" id="104508"/>
    <lineage>
        <taxon>Eukaryota</taxon>
        <taxon>Metazoa</taxon>
        <taxon>Ecdysozoa</taxon>
        <taxon>Arthropoda</taxon>
        <taxon>Hexapoda</taxon>
        <taxon>Insecta</taxon>
        <taxon>Pterygota</taxon>
        <taxon>Neoptera</taxon>
        <taxon>Endopterygota</taxon>
        <taxon>Lepidoptera</taxon>
        <taxon>Glossata</taxon>
        <taxon>Ditrysia</taxon>
        <taxon>Papilionoidea</taxon>
        <taxon>Nymphalidae</taxon>
        <taxon>Nymphalinae</taxon>
        <taxon>Euphydryas</taxon>
    </lineage>
</organism>
<dbReference type="Proteomes" id="UP001153954">
    <property type="component" value="Unassembled WGS sequence"/>
</dbReference>
<comment type="caution">
    <text evidence="1">The sequence shown here is derived from an EMBL/GenBank/DDBJ whole genome shotgun (WGS) entry which is preliminary data.</text>
</comment>
<proteinExistence type="predicted"/>
<keyword evidence="2" id="KW-1185">Reference proteome</keyword>
<gene>
    <name evidence="1" type="ORF">EEDITHA_LOCUS17943</name>
</gene>
<dbReference type="PANTHER" id="PTHR47027">
    <property type="entry name" value="REVERSE TRANSCRIPTASE DOMAIN-CONTAINING PROTEIN"/>
    <property type="match status" value="1"/>
</dbReference>
<evidence type="ECO:0000313" key="1">
    <source>
        <dbReference type="EMBL" id="CAH2103431.1"/>
    </source>
</evidence>
<protein>
    <submittedName>
        <fullName evidence="1">Uncharacterized protein</fullName>
    </submittedName>
</protein>
<name>A0AAU9UZT3_EUPED</name>
<sequence>MHWSDRVRNTDVLRLAQVAGIEAYLMRRQLRWFGHLSRMPDERVIKRIFFSELQNGKRKQGGQFLRYKDVQKRHMKRCHTEPSKWELLAANRKGVETAGAGTGVEFRGGKEIEIGH</sequence>
<accession>A0AAU9UZT3</accession>
<dbReference type="AlphaFoldDB" id="A0AAU9UZT3"/>
<reference evidence="1" key="1">
    <citation type="submission" date="2022-03" db="EMBL/GenBank/DDBJ databases">
        <authorList>
            <person name="Tunstrom K."/>
        </authorList>
    </citation>
    <scope>NUCLEOTIDE SEQUENCE</scope>
</reference>
<dbReference type="EMBL" id="CAKOGL010000026">
    <property type="protein sequence ID" value="CAH2103431.1"/>
    <property type="molecule type" value="Genomic_DNA"/>
</dbReference>
<dbReference type="PANTHER" id="PTHR47027:SF20">
    <property type="entry name" value="REVERSE TRANSCRIPTASE-LIKE PROTEIN WITH RNA-DIRECTED DNA POLYMERASE DOMAIN"/>
    <property type="match status" value="1"/>
</dbReference>
<evidence type="ECO:0000313" key="2">
    <source>
        <dbReference type="Proteomes" id="UP001153954"/>
    </source>
</evidence>